<evidence type="ECO:0000313" key="2">
    <source>
        <dbReference type="Proteomes" id="UP000293045"/>
    </source>
</evidence>
<accession>A0A4Q9KXW6</accession>
<organism evidence="1 2">
    <name type="scientific">Hamiltosporidium magnivora</name>
    <dbReference type="NCBI Taxonomy" id="148818"/>
    <lineage>
        <taxon>Eukaryota</taxon>
        <taxon>Fungi</taxon>
        <taxon>Fungi incertae sedis</taxon>
        <taxon>Microsporidia</taxon>
        <taxon>Dubosqiidae</taxon>
        <taxon>Hamiltosporidium</taxon>
    </lineage>
</organism>
<dbReference type="SUPFAM" id="SSF52047">
    <property type="entry name" value="RNI-like"/>
    <property type="match status" value="1"/>
</dbReference>
<dbReference type="InterPro" id="IPR032675">
    <property type="entry name" value="LRR_dom_sf"/>
</dbReference>
<sequence length="190" mass="22361">YLRKKYFENFNDKISMFFSKKACNRIYLKNLEIKGSSLHPDTKNCLYFLSDVYDFANLQSISISSYGLTEMDYDFFNKMNKLKVVIIKSIGESERIDFKRLFNNKELFNTVIVINISVSKITSDNIQTLSCFRNLMGLSISSPLIDYATIQSIRRKYFKKTDFVITEPIRKDRSSFINQYLDSEFIYGFS</sequence>
<comment type="caution">
    <text evidence="1">The sequence shown here is derived from an EMBL/GenBank/DDBJ whole genome shotgun (WGS) entry which is preliminary data.</text>
</comment>
<dbReference type="Gene3D" id="3.80.10.10">
    <property type="entry name" value="Ribonuclease Inhibitor"/>
    <property type="match status" value="1"/>
</dbReference>
<name>A0A4Q9KXW6_9MICR</name>
<evidence type="ECO:0000313" key="1">
    <source>
        <dbReference type="EMBL" id="TBT99827.1"/>
    </source>
</evidence>
<protein>
    <submittedName>
        <fullName evidence="1">Uncharacterized protein</fullName>
    </submittedName>
</protein>
<dbReference type="AlphaFoldDB" id="A0A4Q9KXW6"/>
<dbReference type="VEuPathDB" id="MicrosporidiaDB:CWI36_0060p0020"/>
<feature type="non-terminal residue" evidence="1">
    <location>
        <position position="1"/>
    </location>
</feature>
<reference evidence="1 2" key="1">
    <citation type="submission" date="2017-12" db="EMBL/GenBank/DDBJ databases">
        <authorList>
            <person name="Pombert J.-F."/>
            <person name="Haag K.L."/>
            <person name="Ebert D."/>
        </authorList>
    </citation>
    <scope>NUCLEOTIDE SEQUENCE [LARGE SCALE GENOMIC DNA]</scope>
    <source>
        <strain evidence="1">IL-BN-2</strain>
    </source>
</reference>
<dbReference type="EMBL" id="PIXR01001879">
    <property type="protein sequence ID" value="TBT99827.1"/>
    <property type="molecule type" value="Genomic_DNA"/>
</dbReference>
<dbReference type="Proteomes" id="UP000293045">
    <property type="component" value="Unassembled WGS sequence"/>
</dbReference>
<proteinExistence type="predicted"/>
<dbReference type="VEuPathDB" id="MicrosporidiaDB:CWI39_1879p0010"/>
<gene>
    <name evidence="1" type="ORF">CWI39_1879p0010</name>
</gene>